<feature type="region of interest" description="Disordered" evidence="3">
    <location>
        <begin position="1234"/>
        <end position="1304"/>
    </location>
</feature>
<dbReference type="Proteomes" id="UP001629113">
    <property type="component" value="Unassembled WGS sequence"/>
</dbReference>
<dbReference type="InterPro" id="IPR000637">
    <property type="entry name" value="HMGI/Y_DNA-bd_CS"/>
</dbReference>
<comment type="caution">
    <text evidence="4">The sequence shown here is derived from an EMBL/GenBank/DDBJ whole genome shotgun (WGS) entry which is preliminary data.</text>
</comment>
<feature type="compositionally biased region" description="Basic residues" evidence="3">
    <location>
        <begin position="116"/>
        <end position="126"/>
    </location>
</feature>
<feature type="region of interest" description="Disordered" evidence="3">
    <location>
        <begin position="730"/>
        <end position="770"/>
    </location>
</feature>
<feature type="region of interest" description="Disordered" evidence="3">
    <location>
        <begin position="63"/>
        <end position="232"/>
    </location>
</feature>
<feature type="region of interest" description="Disordered" evidence="3">
    <location>
        <begin position="903"/>
        <end position="1000"/>
    </location>
</feature>
<evidence type="ECO:0000256" key="1">
    <source>
        <dbReference type="ARBA" id="ARBA00004123"/>
    </source>
</evidence>
<feature type="compositionally biased region" description="Basic residues" evidence="3">
    <location>
        <begin position="197"/>
        <end position="206"/>
    </location>
</feature>
<feature type="compositionally biased region" description="Polar residues" evidence="3">
    <location>
        <begin position="1083"/>
        <end position="1095"/>
    </location>
</feature>
<feature type="region of interest" description="Disordered" evidence="3">
    <location>
        <begin position="553"/>
        <end position="582"/>
    </location>
</feature>
<feature type="compositionally biased region" description="Polar residues" evidence="3">
    <location>
        <begin position="732"/>
        <end position="741"/>
    </location>
</feature>
<feature type="compositionally biased region" description="Basic and acidic residues" evidence="3">
    <location>
        <begin position="63"/>
        <end position="75"/>
    </location>
</feature>
<keyword evidence="5" id="KW-1185">Reference proteome</keyword>
<feature type="compositionally biased region" description="Low complexity" evidence="3">
    <location>
        <begin position="1"/>
        <end position="16"/>
    </location>
</feature>
<sequence>MDETLLSSPDPLGDSSIFISPPKPRTSKARSSLGTSPKKQTFELDVGNELSPQKIRVTVEAGEDRDNLFTHHVDRGAVSPTPSRRPVGRRERTTTTTIPLKGLSDTENEQEVATPKRGRGRPRKTPGKPVATKKTGRAGTPVKRGAGRRKSINGFEDEDDDANTPRSTEDGRKRGRPRSVSAKRKSITAGDSSISKPNKRGRKKSLVPKEVFVPRDEPANDDEQVEEDAPEGFTELISTIDRSIPTSPSTYSTIRSTTTAADEFIEEPDVILAVFDPQDATPRKTGWSSPRAADGSRLSSSVRRRSEHRSLSISSEDSEPNSLGAQSITELSPEHDAESLNVSENNDQVYQHQEQEEDDLPEFDTIMESEGFSMISVDSVPSLRKHLNSPAFQMDPSAAVAPRHKSLLSIREDAQNDTFSSIPADVFDAATPARSASNQRLLSVQPSQHDDSFSSIPSDILEAATPAPAPQTKNFFPVRTNRNSDGDSQMTSTTKQKSHGSRLFSYNSNVESSNPSIPSDRVGSPEAVGSNHGSHTSQDAATKTFKESFSNILSPSLDEEPPRQDYQSSFASGSKSQHTIAVNGNSPSLIRYSISSATPVRLPTPDDTPSPVAELAISADNALGVEIDHIPQDIGATGQDRTEPMLDHSQMRSSPPSAAPRRYTSVNELGPRSSLYPDLNVTPLQFSSPSLPPALPVQQPLQFNDLKSSPRPTLSPVARTGRALQDLVIPSSPRSRAQSLGSPFKSPMERKSSTVSLESQKEFEFREESRAKPLPRLDLERHLFSNHAVRQALGGYAIENSPSQKSRSSSHSKSPGSSQNEDPFGNSATRQSRSPSPAERQAYSLEIPTSHRRSDSHNPKADLQKISGQIEDAMSWQADSSIREGHPTGLHSRPSAVTDYKRPWRSNQTQQHHSTTEHAIDRQQTKQPGSSYDNLPRPDAGNRFNDNSRGTTADNDEDYSLLLETINSSSPHAPQQPEARKSDTTEKPRRSKLPSPWRKNSRRLIYSDELSQLPSPEWISAKARDTTRSSELEPLTTKRVIQHSNVISIPQKSNFAPRVRSAGNLDLSALLASPAKDLPILPTESSGTSKYNEQPSKGHHELEPSTTAENYDADEATPTQESFMPIPQKIGFKPRVRSIGNIDLSALLNSPPKKLPTLSSHSQTGNNSRQHIALPTSSGLSSQAQSSESSDAIAESRSSPEMSFAPVPQKVGFKPYVRGSGDIAILEKLTTSISKPSTTKERNERSPRSWSIEQSSTATAPFALAGSDKLNSGSIAHDTPEVSSSPAFDESPGTPSGKENQSVYTRTSEWRANVHPVFPETGSQSPTKSILRSPVKQLCQETPGKMVAWVSSSPTPSEGAEPLSATEWTRDHWLLLTEILDNWRPSGWTRDPTCPKVPPTTPSKRRRSFNETRVVSKLLGKVVTSQGERMRLEQWHLEAVDEWREEVPGWDEVAIAIRLFSLIIGSERRANGTANLRNEMRARGEDPDAEWKAKAKAQEKERRRIKA</sequence>
<feature type="compositionally biased region" description="Basic and acidic residues" evidence="3">
    <location>
        <begin position="640"/>
        <end position="650"/>
    </location>
</feature>
<feature type="region of interest" description="Disordered" evidence="3">
    <location>
        <begin position="275"/>
        <end position="361"/>
    </location>
</feature>
<feature type="region of interest" description="Disordered" evidence="3">
    <location>
        <begin position="1147"/>
        <end position="1207"/>
    </location>
</feature>
<feature type="region of interest" description="Disordered" evidence="3">
    <location>
        <begin position="1"/>
        <end position="48"/>
    </location>
</feature>
<feature type="compositionally biased region" description="Polar residues" evidence="3">
    <location>
        <begin position="826"/>
        <end position="835"/>
    </location>
</feature>
<dbReference type="InterPro" id="IPR017956">
    <property type="entry name" value="AT_hook_DNA-bd_motif"/>
</dbReference>
<gene>
    <name evidence="4" type="ORF">PVAG01_01682</name>
</gene>
<feature type="region of interest" description="Disordered" evidence="3">
    <location>
        <begin position="433"/>
        <end position="541"/>
    </location>
</feature>
<keyword evidence="2" id="KW-0539">Nucleus</keyword>
<feature type="compositionally biased region" description="Polar residues" evidence="3">
    <location>
        <begin position="1248"/>
        <end position="1259"/>
    </location>
</feature>
<evidence type="ECO:0000256" key="2">
    <source>
        <dbReference type="ARBA" id="ARBA00023242"/>
    </source>
</evidence>
<feature type="compositionally biased region" description="Low complexity" evidence="3">
    <location>
        <begin position="1177"/>
        <end position="1199"/>
    </location>
</feature>
<name>A0ABR4PXS6_9HELO</name>
<protein>
    <submittedName>
        <fullName evidence="4">Uncharacterized protein</fullName>
    </submittedName>
</protein>
<feature type="compositionally biased region" description="Polar residues" evidence="3">
    <location>
        <begin position="944"/>
        <end position="953"/>
    </location>
</feature>
<feature type="compositionally biased region" description="Basic residues" evidence="3">
    <location>
        <begin position="173"/>
        <end position="186"/>
    </location>
</feature>
<accession>A0ABR4PXS6</accession>
<feature type="compositionally biased region" description="Basic and acidic residues" evidence="3">
    <location>
        <begin position="1238"/>
        <end position="1247"/>
    </location>
</feature>
<feature type="compositionally biased region" description="Polar residues" evidence="3">
    <location>
        <begin position="480"/>
        <end position="495"/>
    </location>
</feature>
<feature type="compositionally biased region" description="Polar residues" evidence="3">
    <location>
        <begin position="504"/>
        <end position="517"/>
    </location>
</feature>
<feature type="compositionally biased region" description="Low complexity" evidence="3">
    <location>
        <begin position="801"/>
        <end position="819"/>
    </location>
</feature>
<organism evidence="4 5">
    <name type="scientific">Phlyctema vagabunda</name>
    <dbReference type="NCBI Taxonomy" id="108571"/>
    <lineage>
        <taxon>Eukaryota</taxon>
        <taxon>Fungi</taxon>
        <taxon>Dikarya</taxon>
        <taxon>Ascomycota</taxon>
        <taxon>Pezizomycotina</taxon>
        <taxon>Leotiomycetes</taxon>
        <taxon>Helotiales</taxon>
        <taxon>Dermateaceae</taxon>
        <taxon>Phlyctema</taxon>
    </lineage>
</organism>
<dbReference type="SMART" id="SM00384">
    <property type="entry name" value="AT_hook"/>
    <property type="match status" value="2"/>
</dbReference>
<feature type="compositionally biased region" description="Polar residues" evidence="3">
    <location>
        <begin position="340"/>
        <end position="352"/>
    </location>
</feature>
<dbReference type="EMBL" id="JBFCZG010000001">
    <property type="protein sequence ID" value="KAL3428173.1"/>
    <property type="molecule type" value="Genomic_DNA"/>
</dbReference>
<feature type="compositionally biased region" description="Polar residues" evidence="3">
    <location>
        <begin position="565"/>
        <end position="582"/>
    </location>
</feature>
<feature type="compositionally biased region" description="Basic and acidic residues" evidence="3">
    <location>
        <begin position="759"/>
        <end position="770"/>
    </location>
</feature>
<feature type="compositionally biased region" description="Polar residues" evidence="3">
    <location>
        <begin position="29"/>
        <end position="39"/>
    </location>
</feature>
<feature type="compositionally biased region" description="Polar residues" evidence="3">
    <location>
        <begin position="434"/>
        <end position="457"/>
    </location>
</feature>
<feature type="region of interest" description="Disordered" evidence="3">
    <location>
        <begin position="634"/>
        <end position="671"/>
    </location>
</feature>
<feature type="compositionally biased region" description="Polar residues" evidence="3">
    <location>
        <begin position="1157"/>
        <end position="1170"/>
    </location>
</feature>
<feature type="compositionally biased region" description="Basic and acidic residues" evidence="3">
    <location>
        <begin position="978"/>
        <end position="988"/>
    </location>
</feature>
<feature type="compositionally biased region" description="Polar residues" evidence="3">
    <location>
        <begin position="531"/>
        <end position="541"/>
    </location>
</feature>
<reference evidence="4 5" key="1">
    <citation type="submission" date="2024-06" db="EMBL/GenBank/DDBJ databases">
        <title>Complete genome of Phlyctema vagabunda strain 19-DSS-EL-015.</title>
        <authorList>
            <person name="Fiorenzani C."/>
        </authorList>
    </citation>
    <scope>NUCLEOTIDE SEQUENCE [LARGE SCALE GENOMIC DNA]</scope>
    <source>
        <strain evidence="4 5">19-DSS-EL-015</strain>
    </source>
</reference>
<evidence type="ECO:0000256" key="3">
    <source>
        <dbReference type="SAM" id="MobiDB-lite"/>
    </source>
</evidence>
<feature type="compositionally biased region" description="Basic and acidic residues" evidence="3">
    <location>
        <begin position="1478"/>
        <end position="1507"/>
    </location>
</feature>
<evidence type="ECO:0000313" key="5">
    <source>
        <dbReference type="Proteomes" id="UP001629113"/>
    </source>
</evidence>
<feature type="compositionally biased region" description="Basic and acidic residues" evidence="3">
    <location>
        <begin position="914"/>
        <end position="924"/>
    </location>
</feature>
<feature type="region of interest" description="Disordered" evidence="3">
    <location>
        <begin position="1078"/>
        <end position="1106"/>
    </location>
</feature>
<feature type="region of interest" description="Disordered" evidence="3">
    <location>
        <begin position="799"/>
        <end position="841"/>
    </location>
</feature>
<dbReference type="PROSITE" id="PS00354">
    <property type="entry name" value="HMGI_Y"/>
    <property type="match status" value="1"/>
</dbReference>
<feature type="compositionally biased region" description="Acidic residues" evidence="3">
    <location>
        <begin position="219"/>
        <end position="230"/>
    </location>
</feature>
<feature type="compositionally biased region" description="Polar residues" evidence="3">
    <location>
        <begin position="1293"/>
        <end position="1304"/>
    </location>
</feature>
<evidence type="ECO:0000313" key="4">
    <source>
        <dbReference type="EMBL" id="KAL3428173.1"/>
    </source>
</evidence>
<feature type="compositionally biased region" description="Polar residues" evidence="3">
    <location>
        <begin position="320"/>
        <end position="330"/>
    </location>
</feature>
<feature type="region of interest" description="Disordered" evidence="3">
    <location>
        <begin position="1473"/>
        <end position="1507"/>
    </location>
</feature>
<comment type="subcellular location">
    <subcellularLocation>
        <location evidence="1">Nucleus</location>
    </subcellularLocation>
</comment>
<proteinExistence type="predicted"/>